<dbReference type="PANTHER" id="PTHR28674">
    <property type="entry name" value="SIMILAR TO DNA SEGMENT, CHR 10, WAYNE STATE UNIVERSITY 102,-EXPRESSED"/>
    <property type="match status" value="1"/>
</dbReference>
<dbReference type="AlphaFoldDB" id="A0A0L9U183"/>
<dbReference type="OrthoDB" id="1112980at2759"/>
<organism evidence="3 4">
    <name type="scientific">Phaseolus angularis</name>
    <name type="common">Azuki bean</name>
    <name type="synonym">Vigna angularis</name>
    <dbReference type="NCBI Taxonomy" id="3914"/>
    <lineage>
        <taxon>Eukaryota</taxon>
        <taxon>Viridiplantae</taxon>
        <taxon>Streptophyta</taxon>
        <taxon>Embryophyta</taxon>
        <taxon>Tracheophyta</taxon>
        <taxon>Spermatophyta</taxon>
        <taxon>Magnoliopsida</taxon>
        <taxon>eudicotyledons</taxon>
        <taxon>Gunneridae</taxon>
        <taxon>Pentapetalae</taxon>
        <taxon>rosids</taxon>
        <taxon>fabids</taxon>
        <taxon>Fabales</taxon>
        <taxon>Fabaceae</taxon>
        <taxon>Papilionoideae</taxon>
        <taxon>50 kb inversion clade</taxon>
        <taxon>NPAAA clade</taxon>
        <taxon>indigoferoid/millettioid clade</taxon>
        <taxon>Phaseoleae</taxon>
        <taxon>Vigna</taxon>
    </lineage>
</organism>
<feature type="region of interest" description="Disordered" evidence="1">
    <location>
        <begin position="130"/>
        <end position="207"/>
    </location>
</feature>
<sequence length="207" mass="22372">MAERRSKELLQLEHKGTPLSSLESALLLSGNKREADAQTRKLPSHGTPLTAPLPPSQLLGKVKDFLGVMSEANKRLELDAKEHPENYDIEELTGNESEVIEMDLMLGVADLKTPEAVAAAESAISTCQPVISLATDGSETDSEESDADDDSEDDENESSENYCKDGIDGENGNGSVIKETISGDDNIHEKQKGTGHSKKRPRIVELS</sequence>
<dbReference type="EMBL" id="JABFOF010000003">
    <property type="protein sequence ID" value="KAG2401383.1"/>
    <property type="molecule type" value="Genomic_DNA"/>
</dbReference>
<evidence type="ECO:0000256" key="1">
    <source>
        <dbReference type="SAM" id="MobiDB-lite"/>
    </source>
</evidence>
<dbReference type="OMA" id="CQPVIPL"/>
<protein>
    <submittedName>
        <fullName evidence="3">Uncharacterized protein</fullName>
    </submittedName>
</protein>
<evidence type="ECO:0000313" key="4">
    <source>
        <dbReference type="Proteomes" id="UP000053144"/>
    </source>
</evidence>
<dbReference type="EMBL" id="CM003372">
    <property type="protein sequence ID" value="KOM36184.1"/>
    <property type="molecule type" value="Genomic_DNA"/>
</dbReference>
<dbReference type="Gramene" id="KOM36184">
    <property type="protein sequence ID" value="KOM36184"/>
    <property type="gene ID" value="LR48_Vigan02g233400"/>
</dbReference>
<reference evidence="2 5" key="3">
    <citation type="submission" date="2020-05" db="EMBL/GenBank/DDBJ databases">
        <title>Vigna angularis (adzuki bean) Var. LongXiaoDou No. 4 denovo assembly.</title>
        <authorList>
            <person name="Xiang H."/>
        </authorList>
    </citation>
    <scope>NUCLEOTIDE SEQUENCE [LARGE SCALE GENOMIC DNA]</scope>
    <source>
        <tissue evidence="2">Leaf</tissue>
    </source>
</reference>
<reference evidence="4" key="1">
    <citation type="journal article" date="2015" name="Proc. Natl. Acad. Sci. U.S.A.">
        <title>Genome sequencing of adzuki bean (Vigna angularis) provides insight into high starch and low fat accumulation and domestication.</title>
        <authorList>
            <person name="Yang K."/>
            <person name="Tian Z."/>
            <person name="Chen C."/>
            <person name="Luo L."/>
            <person name="Zhao B."/>
            <person name="Wang Z."/>
            <person name="Yu L."/>
            <person name="Li Y."/>
            <person name="Sun Y."/>
            <person name="Li W."/>
            <person name="Chen Y."/>
            <person name="Li Y."/>
            <person name="Zhang Y."/>
            <person name="Ai D."/>
            <person name="Zhao J."/>
            <person name="Shang C."/>
            <person name="Ma Y."/>
            <person name="Wu B."/>
            <person name="Wang M."/>
            <person name="Gao L."/>
            <person name="Sun D."/>
            <person name="Zhang P."/>
            <person name="Guo F."/>
            <person name="Wang W."/>
            <person name="Li Y."/>
            <person name="Wang J."/>
            <person name="Varshney R.K."/>
            <person name="Wang J."/>
            <person name="Ling H.Q."/>
            <person name="Wan P."/>
        </authorList>
    </citation>
    <scope>NUCLEOTIDE SEQUENCE</scope>
    <source>
        <strain evidence="4">cv. Jingnong 6</strain>
    </source>
</reference>
<dbReference type="GO" id="GO:0000492">
    <property type="term" value="P:box C/D snoRNP assembly"/>
    <property type="evidence" value="ECO:0007669"/>
    <property type="project" value="InterPro"/>
</dbReference>
<dbReference type="STRING" id="3914.A0A0L9U183"/>
<feature type="region of interest" description="Disordered" evidence="1">
    <location>
        <begin position="21"/>
        <end position="56"/>
    </location>
</feature>
<dbReference type="GO" id="GO:0062064">
    <property type="term" value="F:box C/D methylation guide snoRNP complex binding"/>
    <property type="evidence" value="ECO:0007669"/>
    <property type="project" value="TreeGrafter"/>
</dbReference>
<dbReference type="PANTHER" id="PTHR28674:SF1">
    <property type="entry name" value="NOP PROTEIN CHAPERONE 1"/>
    <property type="match status" value="1"/>
</dbReference>
<gene>
    <name evidence="2" type="ORF">HKW66_Vig0195810</name>
    <name evidence="3" type="ORF">LR48_Vigan02g233400</name>
</gene>
<evidence type="ECO:0000313" key="3">
    <source>
        <dbReference type="EMBL" id="KOM36184.1"/>
    </source>
</evidence>
<accession>A0A0L9U183</accession>
<dbReference type="Proteomes" id="UP000743370">
    <property type="component" value="Unassembled WGS sequence"/>
</dbReference>
<dbReference type="Proteomes" id="UP000053144">
    <property type="component" value="Chromosome 2"/>
</dbReference>
<dbReference type="Pfam" id="PF15370">
    <property type="entry name" value="NOPCHAP1"/>
    <property type="match status" value="1"/>
</dbReference>
<proteinExistence type="predicted"/>
<name>A0A0L9U183_PHAAN</name>
<dbReference type="InterPro" id="IPR027921">
    <property type="entry name" value="NOPCHAP1"/>
</dbReference>
<dbReference type="KEGG" id="var:108325223"/>
<feature type="compositionally biased region" description="Acidic residues" evidence="1">
    <location>
        <begin position="138"/>
        <end position="158"/>
    </location>
</feature>
<evidence type="ECO:0000313" key="2">
    <source>
        <dbReference type="EMBL" id="KAG2401383.1"/>
    </source>
</evidence>
<reference evidence="3" key="2">
    <citation type="submission" date="2015-02" db="EMBL/GenBank/DDBJ databases">
        <authorList>
            <person name="Chooi Y.-H."/>
        </authorList>
    </citation>
    <scope>NUCLEOTIDE SEQUENCE</scope>
    <source>
        <tissue evidence="3">Seedling</tissue>
    </source>
</reference>
<evidence type="ECO:0000313" key="5">
    <source>
        <dbReference type="Proteomes" id="UP000743370"/>
    </source>
</evidence>